<sequence>PNNYSYLTKHLEIHILGGVRVNKLESLRVTVSVQKLKTQSIVRHSIDLYNDNQVEKFVRKLAERLTIGTSVVRKTLQELTHELENYRFLLLDKQEQENKPFYKELSASEEKEA</sequence>
<keyword evidence="2" id="KW-1185">Reference proteome</keyword>
<protein>
    <submittedName>
        <fullName evidence="1">Uncharacterized protein</fullName>
    </submittedName>
</protein>
<feature type="non-terminal residue" evidence="1">
    <location>
        <position position="1"/>
    </location>
</feature>
<accession>A0A9X4EY06</accession>
<dbReference type="EMBL" id="JAIWJY010000048">
    <property type="protein sequence ID" value="MDE1208486.1"/>
    <property type="molecule type" value="Genomic_DNA"/>
</dbReference>
<organism evidence="1 2">
    <name type="scientific">Tenacibaculum larymnensis</name>
    <dbReference type="NCBI Taxonomy" id="2878201"/>
    <lineage>
        <taxon>Bacteria</taxon>
        <taxon>Pseudomonadati</taxon>
        <taxon>Bacteroidota</taxon>
        <taxon>Flavobacteriia</taxon>
        <taxon>Flavobacteriales</taxon>
        <taxon>Flavobacteriaceae</taxon>
        <taxon>Tenacibaculum</taxon>
    </lineage>
</organism>
<gene>
    <name evidence="1" type="ORF">LCI24_16965</name>
</gene>
<evidence type="ECO:0000313" key="2">
    <source>
        <dbReference type="Proteomes" id="UP001149303"/>
    </source>
</evidence>
<evidence type="ECO:0000313" key="1">
    <source>
        <dbReference type="EMBL" id="MDE1208486.1"/>
    </source>
</evidence>
<reference evidence="1" key="1">
    <citation type="submission" date="2021-09" db="EMBL/GenBank/DDBJ databases">
        <authorList>
            <person name="Smyrli M."/>
        </authorList>
    </citation>
    <scope>NUCLEOTIDE SEQUENCE</scope>
    <source>
        <strain evidence="1">LAR25</strain>
    </source>
</reference>
<dbReference type="Proteomes" id="UP001149303">
    <property type="component" value="Unassembled WGS sequence"/>
</dbReference>
<feature type="non-terminal residue" evidence="1">
    <location>
        <position position="113"/>
    </location>
</feature>
<proteinExistence type="predicted"/>
<name>A0A9X4EY06_9FLAO</name>
<dbReference type="AlphaFoldDB" id="A0A9X4EY06"/>
<comment type="caution">
    <text evidence="1">The sequence shown here is derived from an EMBL/GenBank/DDBJ whole genome shotgun (WGS) entry which is preliminary data.</text>
</comment>